<evidence type="ECO:0000313" key="3">
    <source>
        <dbReference type="EMBL" id="MBS3651545.1"/>
    </source>
</evidence>
<dbReference type="Gene3D" id="2.150.10.10">
    <property type="entry name" value="Serralysin-like metalloprotease, C-terminal"/>
    <property type="match status" value="1"/>
</dbReference>
<dbReference type="Pfam" id="PF00722">
    <property type="entry name" value="Glyco_hydro_16"/>
    <property type="match status" value="1"/>
</dbReference>
<dbReference type="PROSITE" id="PS51762">
    <property type="entry name" value="GH16_2"/>
    <property type="match status" value="1"/>
</dbReference>
<dbReference type="AlphaFoldDB" id="A0A942IAQ2"/>
<dbReference type="GO" id="GO:0004553">
    <property type="term" value="F:hydrolase activity, hydrolyzing O-glycosyl compounds"/>
    <property type="evidence" value="ECO:0007669"/>
    <property type="project" value="InterPro"/>
</dbReference>
<dbReference type="InterPro" id="IPR050546">
    <property type="entry name" value="Glycosyl_Hydrlase_16"/>
</dbReference>
<evidence type="ECO:0000256" key="1">
    <source>
        <dbReference type="ARBA" id="ARBA00006865"/>
    </source>
</evidence>
<evidence type="ECO:0000259" key="2">
    <source>
        <dbReference type="PROSITE" id="PS51762"/>
    </source>
</evidence>
<dbReference type="InterPro" id="IPR011049">
    <property type="entry name" value="Serralysin-like_metalloprot_C"/>
</dbReference>
<keyword evidence="4" id="KW-1185">Reference proteome</keyword>
<sequence>MSTVLNANGVPLPYSASSVRHFSATSSGPQLFGSASNDSLWGDSSVNVTMFGGLGDDVYHLYSGINRASEQAGGGIDTVETWMSFTLPENIENLVVTGDGRYAIGNADNNIISGGSGQQTIDGGLGDDVLKGGAGADVFIFAAGTGSDLILDFESHDTVRLNGYGFRSFEDVRANMVQSGTDVRLDVGDDEVLVFANANVDQFTASQFKLSLDRSDLTLSFVDEFDALSLRNGASGTWDTNFWWGGENGSTLTPNGEKQWYIDHEYGSTSSVNPFGVDDGVLTITAARAPDAIRPHINNYEYTSGLLNTHGSFSQTYGYFEMRADMPDNHGAWPAFWLLPADGSWPPELDVVEMRGQDPNTVHVSAHSIETGSRTKVGSAVNVPDTEGFHTYGLLWTEDELVWYFDDAEVFRADTPDDMHDPMYMLVNLAVGGIAGTPSDRLATPAEMQVDYIRAYQLDGADSLSDADRLATTSGDSGDWWV</sequence>
<dbReference type="InterPro" id="IPR000757">
    <property type="entry name" value="Beta-glucanase-like"/>
</dbReference>
<dbReference type="SUPFAM" id="SSF51120">
    <property type="entry name" value="beta-Roll"/>
    <property type="match status" value="1"/>
</dbReference>
<dbReference type="Gene3D" id="2.60.120.200">
    <property type="match status" value="1"/>
</dbReference>
<evidence type="ECO:0000313" key="4">
    <source>
        <dbReference type="Proteomes" id="UP000680348"/>
    </source>
</evidence>
<dbReference type="GO" id="GO:0005975">
    <property type="term" value="P:carbohydrate metabolic process"/>
    <property type="evidence" value="ECO:0007669"/>
    <property type="project" value="InterPro"/>
</dbReference>
<proteinExistence type="inferred from homology"/>
<protein>
    <submittedName>
        <fullName evidence="3">Family 16 glycosylhydrolase</fullName>
    </submittedName>
</protein>
<dbReference type="PANTHER" id="PTHR10963">
    <property type="entry name" value="GLYCOSYL HYDROLASE-RELATED"/>
    <property type="match status" value="1"/>
</dbReference>
<dbReference type="InterPro" id="IPR013320">
    <property type="entry name" value="ConA-like_dom_sf"/>
</dbReference>
<accession>A0A942IAQ2</accession>
<comment type="similarity">
    <text evidence="1">Belongs to the glycosyl hydrolase 16 family.</text>
</comment>
<organism evidence="3 4">
    <name type="scientific">Pseudaminobacter soli</name>
    <name type="common">ex Zhang et al. 2022</name>
    <dbReference type="NCBI Taxonomy" id="2831468"/>
    <lineage>
        <taxon>Bacteria</taxon>
        <taxon>Pseudomonadati</taxon>
        <taxon>Pseudomonadota</taxon>
        <taxon>Alphaproteobacteria</taxon>
        <taxon>Hyphomicrobiales</taxon>
        <taxon>Phyllobacteriaceae</taxon>
        <taxon>Pseudaminobacter</taxon>
    </lineage>
</organism>
<gene>
    <name evidence="3" type="ORF">KEU06_23280</name>
</gene>
<dbReference type="PRINTS" id="PR00313">
    <property type="entry name" value="CABNDNGRPT"/>
</dbReference>
<dbReference type="Proteomes" id="UP000680348">
    <property type="component" value="Unassembled WGS sequence"/>
</dbReference>
<reference evidence="3" key="1">
    <citation type="submission" date="2021-04" db="EMBL/GenBank/DDBJ databases">
        <title>Pseudaminobacter soli sp. nov., isolated from paddy soil contaminated by heavy metals.</title>
        <authorList>
            <person name="Zhang K."/>
        </authorList>
    </citation>
    <scope>NUCLEOTIDE SEQUENCE</scope>
    <source>
        <strain evidence="3">19-2017</strain>
    </source>
</reference>
<dbReference type="EMBL" id="JAGWCR010000014">
    <property type="protein sequence ID" value="MBS3651545.1"/>
    <property type="molecule type" value="Genomic_DNA"/>
</dbReference>
<dbReference type="CDD" id="cd08023">
    <property type="entry name" value="GH16_laminarinase_like"/>
    <property type="match status" value="1"/>
</dbReference>
<dbReference type="PANTHER" id="PTHR10963:SF55">
    <property type="entry name" value="GLYCOSIDE HYDROLASE FAMILY 16 PROTEIN"/>
    <property type="match status" value="1"/>
</dbReference>
<feature type="domain" description="GH16" evidence="2">
    <location>
        <begin position="212"/>
        <end position="461"/>
    </location>
</feature>
<dbReference type="RefSeq" id="WP_188257172.1">
    <property type="nucleotide sequence ID" value="NZ_JABVCF010000014.1"/>
</dbReference>
<dbReference type="SUPFAM" id="SSF49899">
    <property type="entry name" value="Concanavalin A-like lectins/glucanases"/>
    <property type="match status" value="1"/>
</dbReference>
<comment type="caution">
    <text evidence="3">The sequence shown here is derived from an EMBL/GenBank/DDBJ whole genome shotgun (WGS) entry which is preliminary data.</text>
</comment>
<name>A0A942IAQ2_9HYPH</name>